<dbReference type="AlphaFoldDB" id="A0AAV9W338"/>
<proteinExistence type="predicted"/>
<keyword evidence="2" id="KW-0472">Membrane</keyword>
<feature type="transmembrane region" description="Helical" evidence="2">
    <location>
        <begin position="42"/>
        <end position="62"/>
    </location>
</feature>
<evidence type="ECO:0000256" key="2">
    <source>
        <dbReference type="SAM" id="Phobius"/>
    </source>
</evidence>
<sequence length="367" mass="41627">MLDRPEVEKVIVGPWRYHDSKTVWDSYVCTLTNDQYSLLNNFLVVFLTLVAERFWVIVVYIIHQCGSHGKPRDGLRRAFEVYVRNSSALGIVTSGLKLLASWAGRSHAQARTWAKNIGIVFIALGTLVAFQVAGIYVSKIELGGVARLKSSETCGVYLSDNDQRGSLEDVRALWKSMTDKWSIPYSSYFLKDFSPFLNVTTIPCPFDPKICFKSDKNKSESIQIDTGPISIRTYGINTAEDISIRSVHSCAVLSTKEKTYKVRMRDLMLNRLLNPMEEYYMSSPKDYYYTYGASKTYVFGARWPYIFAEDLPKETGTDGNLDGKQEKPPKPSSRPPGHVDGVNVNGTFIYDQYRYGKTNEDSIHTIR</sequence>
<gene>
    <name evidence="3" type="ORF">TWF481_010598</name>
</gene>
<protein>
    <submittedName>
        <fullName evidence="3">Uncharacterized protein</fullName>
    </submittedName>
</protein>
<feature type="compositionally biased region" description="Basic and acidic residues" evidence="1">
    <location>
        <begin position="314"/>
        <end position="329"/>
    </location>
</feature>
<keyword evidence="2" id="KW-0812">Transmembrane</keyword>
<feature type="transmembrane region" description="Helical" evidence="2">
    <location>
        <begin position="116"/>
        <end position="137"/>
    </location>
</feature>
<dbReference type="EMBL" id="JAVHJL010000007">
    <property type="protein sequence ID" value="KAK6500251.1"/>
    <property type="molecule type" value="Genomic_DNA"/>
</dbReference>
<evidence type="ECO:0000256" key="1">
    <source>
        <dbReference type="SAM" id="MobiDB-lite"/>
    </source>
</evidence>
<name>A0AAV9W338_9PEZI</name>
<accession>A0AAV9W338</accession>
<organism evidence="3 4">
    <name type="scientific">Arthrobotrys musiformis</name>
    <dbReference type="NCBI Taxonomy" id="47236"/>
    <lineage>
        <taxon>Eukaryota</taxon>
        <taxon>Fungi</taxon>
        <taxon>Dikarya</taxon>
        <taxon>Ascomycota</taxon>
        <taxon>Pezizomycotina</taxon>
        <taxon>Orbiliomycetes</taxon>
        <taxon>Orbiliales</taxon>
        <taxon>Orbiliaceae</taxon>
        <taxon>Arthrobotrys</taxon>
    </lineage>
</organism>
<evidence type="ECO:0000313" key="3">
    <source>
        <dbReference type="EMBL" id="KAK6500251.1"/>
    </source>
</evidence>
<reference evidence="3 4" key="1">
    <citation type="submission" date="2023-08" db="EMBL/GenBank/DDBJ databases">
        <authorList>
            <person name="Palmer J.M."/>
        </authorList>
    </citation>
    <scope>NUCLEOTIDE SEQUENCE [LARGE SCALE GENOMIC DNA]</scope>
    <source>
        <strain evidence="3 4">TWF481</strain>
    </source>
</reference>
<keyword evidence="4" id="KW-1185">Reference proteome</keyword>
<dbReference type="Proteomes" id="UP001370758">
    <property type="component" value="Unassembled WGS sequence"/>
</dbReference>
<feature type="transmembrane region" description="Helical" evidence="2">
    <location>
        <begin position="82"/>
        <end position="104"/>
    </location>
</feature>
<evidence type="ECO:0000313" key="4">
    <source>
        <dbReference type="Proteomes" id="UP001370758"/>
    </source>
</evidence>
<comment type="caution">
    <text evidence="3">The sequence shown here is derived from an EMBL/GenBank/DDBJ whole genome shotgun (WGS) entry which is preliminary data.</text>
</comment>
<keyword evidence="2" id="KW-1133">Transmembrane helix</keyword>
<feature type="region of interest" description="Disordered" evidence="1">
    <location>
        <begin position="314"/>
        <end position="343"/>
    </location>
</feature>